<dbReference type="InterPro" id="IPR048256">
    <property type="entry name" value="Tektin-like"/>
</dbReference>
<comment type="subcellular location">
    <subcellularLocation>
        <location evidence="4">Cytoplasm</location>
        <location evidence="4">Cytoskeleton</location>
        <location evidence="4">Cilium axoneme</location>
    </subcellularLocation>
</comment>
<dbReference type="EMBL" id="JAKKPZ010000055">
    <property type="protein sequence ID" value="KAI1705583.1"/>
    <property type="molecule type" value="Genomic_DNA"/>
</dbReference>
<protein>
    <recommendedName>
        <fullName evidence="4">Tektin</fullName>
    </recommendedName>
</protein>
<accession>A0AAD4QWG1</accession>
<dbReference type="AlphaFoldDB" id="A0AAD4QWG1"/>
<dbReference type="InterPro" id="IPR000435">
    <property type="entry name" value="Tektins"/>
</dbReference>
<evidence type="ECO:0000256" key="4">
    <source>
        <dbReference type="RuleBase" id="RU367040"/>
    </source>
</evidence>
<keyword evidence="4" id="KW-0966">Cell projection</keyword>
<reference evidence="6" key="1">
    <citation type="submission" date="2022-01" db="EMBL/GenBank/DDBJ databases">
        <title>Genome Sequence Resource for Two Populations of Ditylenchus destructor, the Migratory Endoparasitic Phytonematode.</title>
        <authorList>
            <person name="Zhang H."/>
            <person name="Lin R."/>
            <person name="Xie B."/>
        </authorList>
    </citation>
    <scope>NUCLEOTIDE SEQUENCE</scope>
    <source>
        <strain evidence="6">BazhouSP</strain>
    </source>
</reference>
<evidence type="ECO:0000256" key="1">
    <source>
        <dbReference type="ARBA" id="ARBA00007209"/>
    </source>
</evidence>
<organism evidence="6 7">
    <name type="scientific">Ditylenchus destructor</name>
    <dbReference type="NCBI Taxonomy" id="166010"/>
    <lineage>
        <taxon>Eukaryota</taxon>
        <taxon>Metazoa</taxon>
        <taxon>Ecdysozoa</taxon>
        <taxon>Nematoda</taxon>
        <taxon>Chromadorea</taxon>
        <taxon>Rhabditida</taxon>
        <taxon>Tylenchina</taxon>
        <taxon>Tylenchomorpha</taxon>
        <taxon>Sphaerularioidea</taxon>
        <taxon>Anguinidae</taxon>
        <taxon>Anguininae</taxon>
        <taxon>Ditylenchus</taxon>
    </lineage>
</organism>
<feature type="coiled-coil region" evidence="5">
    <location>
        <begin position="319"/>
        <end position="346"/>
    </location>
</feature>
<evidence type="ECO:0000256" key="3">
    <source>
        <dbReference type="ARBA" id="ARBA00023054"/>
    </source>
</evidence>
<comment type="caution">
    <text evidence="6">The sequence shown here is derived from an EMBL/GenBank/DDBJ whole genome shotgun (WGS) entry which is preliminary data.</text>
</comment>
<keyword evidence="7" id="KW-1185">Reference proteome</keyword>
<evidence type="ECO:0000256" key="2">
    <source>
        <dbReference type="ARBA" id="ARBA00022490"/>
    </source>
</evidence>
<proteinExistence type="inferred from homology"/>
<comment type="similarity">
    <text evidence="1 4">Belongs to the tektin family.</text>
</comment>
<gene>
    <name evidence="6" type="ORF">DdX_13547</name>
</gene>
<dbReference type="GO" id="GO:0060271">
    <property type="term" value="P:cilium assembly"/>
    <property type="evidence" value="ECO:0007669"/>
    <property type="project" value="UniProtKB-UniRule"/>
</dbReference>
<dbReference type="PRINTS" id="PR00511">
    <property type="entry name" value="TEKTIN"/>
</dbReference>
<dbReference type="GO" id="GO:0005930">
    <property type="term" value="C:axoneme"/>
    <property type="evidence" value="ECO:0007669"/>
    <property type="project" value="UniProtKB-SubCell"/>
</dbReference>
<dbReference type="GO" id="GO:0060294">
    <property type="term" value="P:cilium movement involved in cell motility"/>
    <property type="evidence" value="ECO:0007669"/>
    <property type="project" value="UniProtKB-UniRule"/>
</dbReference>
<evidence type="ECO:0000256" key="5">
    <source>
        <dbReference type="SAM" id="Coils"/>
    </source>
</evidence>
<dbReference type="PANTHER" id="PTHR19960">
    <property type="entry name" value="TEKTIN"/>
    <property type="match status" value="1"/>
</dbReference>
<keyword evidence="4" id="KW-0282">Flagellum</keyword>
<dbReference type="PANTHER" id="PTHR19960:SF12">
    <property type="entry name" value="TEKTIN-4"/>
    <property type="match status" value="1"/>
</dbReference>
<dbReference type="GO" id="GO:0015630">
    <property type="term" value="C:microtubule cytoskeleton"/>
    <property type="evidence" value="ECO:0007669"/>
    <property type="project" value="UniProtKB-UniRule"/>
</dbReference>
<evidence type="ECO:0000313" key="6">
    <source>
        <dbReference type="EMBL" id="KAI1705583.1"/>
    </source>
</evidence>
<keyword evidence="3 5" id="KW-0175">Coiled coil</keyword>
<keyword evidence="4" id="KW-0969">Cilium</keyword>
<name>A0AAD4QWG1_9BILA</name>
<sequence length="402" mass="46864">MHQLRIDETTDDPSEVLRLARLAVKEANNRALRMQTQTTQQLVQRVKDLKYWSGEIDREIQDLKEDNEDILRYFRKLQTCMDITSDAAKCNETCFAVRRKRTHVDSNDRVDGALHKEKDTVAECIKQMKEFNGIIEKQMEINEESKNRLVRDFTLKQEAVNLDHKAAALGIEHRYTKRSPNGDLEYREAAVPLQRMSEYQEWVENTAFNLNHSAKARTRCRKIIQRLVNSTRDMAQLMRQEAINVDNTLKDSIKNWTEWRDAIQAQLAAKEKEMKIADGAIHEIQFSLKVNGSPLQVALMRQTQRGMRPGIELCNDKAQHALQAELNNLKNSMVSLDLQLERSKESRRKMDGDRYRLQRKLEICEQNLSVDYELLRQIRATYPQEIQLSGFLVGELPKPIVK</sequence>
<dbReference type="Proteomes" id="UP001201812">
    <property type="component" value="Unassembled WGS sequence"/>
</dbReference>
<dbReference type="GO" id="GO:0005634">
    <property type="term" value="C:nucleus"/>
    <property type="evidence" value="ECO:0007669"/>
    <property type="project" value="TreeGrafter"/>
</dbReference>
<evidence type="ECO:0000313" key="7">
    <source>
        <dbReference type="Proteomes" id="UP001201812"/>
    </source>
</evidence>
<keyword evidence="2" id="KW-0963">Cytoplasm</keyword>
<dbReference type="Pfam" id="PF03148">
    <property type="entry name" value="Tektin"/>
    <property type="match status" value="1"/>
</dbReference>